<evidence type="ECO:0000313" key="2">
    <source>
        <dbReference type="Proteomes" id="UP000241546"/>
    </source>
</evidence>
<organism evidence="1 2">
    <name type="scientific">Trichoderma citrinoviride</name>
    <dbReference type="NCBI Taxonomy" id="58853"/>
    <lineage>
        <taxon>Eukaryota</taxon>
        <taxon>Fungi</taxon>
        <taxon>Dikarya</taxon>
        <taxon>Ascomycota</taxon>
        <taxon>Pezizomycotina</taxon>
        <taxon>Sordariomycetes</taxon>
        <taxon>Hypocreomycetidae</taxon>
        <taxon>Hypocreales</taxon>
        <taxon>Hypocreaceae</taxon>
        <taxon>Trichoderma</taxon>
    </lineage>
</organism>
<sequence length="243" mass="27439">REREEVEIAAVSFLNRQYILESTDIRATANDVEDVLAYYTSTDHWLIRRTGVANSRRKQQFTYWKEHVIRLSQTRAESPPQKAGQPNTVAEEPVEVPLHLEHAKSEAHKRVEIPVIPISNTTATRLPPDFLKSDDLRSAISHQTRASTAVGPEGKKLEWPDPPQGERIAGYYICPYCRTLCPEKFLQKHLWIRIIAHMSSVKTLIASTEIDKNGSTTKANTHACGTAKNTAKSLKPNQNTFIT</sequence>
<dbReference type="Proteomes" id="UP000241546">
    <property type="component" value="Unassembled WGS sequence"/>
</dbReference>
<dbReference type="EMBL" id="KZ680213">
    <property type="protein sequence ID" value="PTB66160.1"/>
    <property type="molecule type" value="Genomic_DNA"/>
</dbReference>
<gene>
    <name evidence="1" type="ORF">BBK36DRAFT_1119248</name>
</gene>
<dbReference type="GeneID" id="36598685"/>
<keyword evidence="2" id="KW-1185">Reference proteome</keyword>
<dbReference type="OrthoDB" id="4899214at2759"/>
<reference evidence="2" key="1">
    <citation type="submission" date="2016-07" db="EMBL/GenBank/DDBJ databases">
        <title>Multiple horizontal gene transfer events from other fungi enriched the ability of initially mycotrophic Trichoderma (Ascomycota) to feed on dead plant biomass.</title>
        <authorList>
            <consortium name="DOE Joint Genome Institute"/>
            <person name="Atanasova L."/>
            <person name="Chenthamara K."/>
            <person name="Zhang J."/>
            <person name="Grujic M."/>
            <person name="Henrissat B."/>
            <person name="Kuo A."/>
            <person name="Aerts A."/>
            <person name="Salamov A."/>
            <person name="Lipzen A."/>
            <person name="Labutti K."/>
            <person name="Barry K."/>
            <person name="Miao Y."/>
            <person name="Rahimi M.J."/>
            <person name="Shen Q."/>
            <person name="Grigoriev I.V."/>
            <person name="Kubicek C.P."/>
            <person name="Druzhinina I.S."/>
        </authorList>
    </citation>
    <scope>NUCLEOTIDE SEQUENCE [LARGE SCALE GENOMIC DNA]</scope>
    <source>
        <strain evidence="2">TUCIM 6016</strain>
    </source>
</reference>
<proteinExistence type="predicted"/>
<accession>A0A2T4BA01</accession>
<protein>
    <submittedName>
        <fullName evidence="1">Uncharacterized protein</fullName>
    </submittedName>
</protein>
<dbReference type="RefSeq" id="XP_024749480.1">
    <property type="nucleotide sequence ID" value="XM_024890567.1"/>
</dbReference>
<name>A0A2T4BA01_9HYPO</name>
<dbReference type="AlphaFoldDB" id="A0A2T4BA01"/>
<evidence type="ECO:0000313" key="1">
    <source>
        <dbReference type="EMBL" id="PTB66160.1"/>
    </source>
</evidence>
<feature type="non-terminal residue" evidence="1">
    <location>
        <position position="1"/>
    </location>
</feature>